<feature type="coiled-coil region" evidence="2">
    <location>
        <begin position="103"/>
        <end position="142"/>
    </location>
</feature>
<dbReference type="Gene3D" id="1.25.40.10">
    <property type="entry name" value="Tetratricopeptide repeat domain"/>
    <property type="match status" value="1"/>
</dbReference>
<feature type="coiled-coil region" evidence="2">
    <location>
        <begin position="169"/>
        <end position="199"/>
    </location>
</feature>
<protein>
    <submittedName>
        <fullName evidence="4">Uncharacterized protein</fullName>
    </submittedName>
</protein>
<dbReference type="SUPFAM" id="SSF48452">
    <property type="entry name" value="TPR-like"/>
    <property type="match status" value="1"/>
</dbReference>
<evidence type="ECO:0000256" key="1">
    <source>
        <dbReference type="PROSITE-ProRule" id="PRU00339"/>
    </source>
</evidence>
<feature type="region of interest" description="Disordered" evidence="3">
    <location>
        <begin position="31"/>
        <end position="61"/>
    </location>
</feature>
<dbReference type="Pfam" id="PF13424">
    <property type="entry name" value="TPR_12"/>
    <property type="match status" value="1"/>
</dbReference>
<feature type="compositionally biased region" description="Low complexity" evidence="3">
    <location>
        <begin position="50"/>
        <end position="61"/>
    </location>
</feature>
<dbReference type="InterPro" id="IPR044243">
    <property type="entry name" value="FLU"/>
</dbReference>
<gene>
    <name evidence="4" type="ORF">DTER00134_LOCUS12817</name>
</gene>
<dbReference type="EMBL" id="HBIP01021464">
    <property type="protein sequence ID" value="CAE0497744.1"/>
    <property type="molecule type" value="Transcribed_RNA"/>
</dbReference>
<dbReference type="InterPro" id="IPR011990">
    <property type="entry name" value="TPR-like_helical_dom_sf"/>
</dbReference>
<feature type="repeat" description="TPR" evidence="1">
    <location>
        <begin position="367"/>
        <end position="400"/>
    </location>
</feature>
<evidence type="ECO:0000256" key="2">
    <source>
        <dbReference type="SAM" id="Coils"/>
    </source>
</evidence>
<dbReference type="GO" id="GO:0015995">
    <property type="term" value="P:chlorophyll biosynthetic process"/>
    <property type="evidence" value="ECO:0007669"/>
    <property type="project" value="InterPro"/>
</dbReference>
<name>A0A7S3VNX9_DUNTE</name>
<evidence type="ECO:0000256" key="3">
    <source>
        <dbReference type="SAM" id="MobiDB-lite"/>
    </source>
</evidence>
<dbReference type="InterPro" id="IPR019734">
    <property type="entry name" value="TPR_rpt"/>
</dbReference>
<dbReference type="PANTHER" id="PTHR47310:SF2">
    <property type="entry name" value="PROTEIN FLUORESCENT IN BLUE LIGHT, CHLOROPLASTIC"/>
    <property type="match status" value="1"/>
</dbReference>
<dbReference type="SMART" id="SM00028">
    <property type="entry name" value="TPR"/>
    <property type="match status" value="2"/>
</dbReference>
<keyword evidence="1" id="KW-0802">TPR repeat</keyword>
<keyword evidence="2" id="KW-0175">Coiled coil</keyword>
<dbReference type="AlphaFoldDB" id="A0A7S3VNX9"/>
<reference evidence="4" key="1">
    <citation type="submission" date="2021-01" db="EMBL/GenBank/DDBJ databases">
        <authorList>
            <person name="Corre E."/>
            <person name="Pelletier E."/>
            <person name="Niang G."/>
            <person name="Scheremetjew M."/>
            <person name="Finn R."/>
            <person name="Kale V."/>
            <person name="Holt S."/>
            <person name="Cochrane G."/>
            <person name="Meng A."/>
            <person name="Brown T."/>
            <person name="Cohen L."/>
        </authorList>
    </citation>
    <scope>NUCLEOTIDE SEQUENCE</scope>
    <source>
        <strain evidence="4">CCMP1320</strain>
    </source>
</reference>
<dbReference type="PROSITE" id="PS50005">
    <property type="entry name" value="TPR"/>
    <property type="match status" value="1"/>
</dbReference>
<sequence>MHLLQQNLAGSKVQSPCVRTKSACKSCPAASTARALPERSSSEDVSLAPSTSSGDAASAGRSSRRNVLAGLVLGTTASSLLSPQVPASQAAPFLESTGAKGPLAEEEERLYRLRQEREGEARKALKEERERLEKESRETMEGKLCATPFGVDVVGITELFALVGAVVGGVAARQRKDELERLNEQLRKINLSLRQQARAGTLYAPGLTYAPPVGSTSSVDSPGGGAATATATPIIMPKAKPGATTMAPSATATAAAPTAGPSASPAVQPNYSIMSLEEDEMSAEQLQCRDALRAGKRLLKENGAAAMIRFEKALMLSKQLGDKVQERRAMRGLAASARIQGQYKSAIKHLERVLEISQEFKEFTGDADAYGTIADCYTDMGDFDKAAAYYDKYIDTMNREGPV</sequence>
<evidence type="ECO:0000313" key="4">
    <source>
        <dbReference type="EMBL" id="CAE0497744.1"/>
    </source>
</evidence>
<organism evidence="4">
    <name type="scientific">Dunaliella tertiolecta</name>
    <name type="common">Green alga</name>
    <dbReference type="NCBI Taxonomy" id="3047"/>
    <lineage>
        <taxon>Eukaryota</taxon>
        <taxon>Viridiplantae</taxon>
        <taxon>Chlorophyta</taxon>
        <taxon>core chlorophytes</taxon>
        <taxon>Chlorophyceae</taxon>
        <taxon>CS clade</taxon>
        <taxon>Chlamydomonadales</taxon>
        <taxon>Dunaliellaceae</taxon>
        <taxon>Dunaliella</taxon>
    </lineage>
</organism>
<accession>A0A7S3VNX9</accession>
<proteinExistence type="predicted"/>
<dbReference type="PANTHER" id="PTHR47310">
    <property type="entry name" value="PROTEIN FLUORESCENT IN BLUE LIGHT, CHLOROPLASTIC"/>
    <property type="match status" value="1"/>
</dbReference>